<dbReference type="InterPro" id="IPR043519">
    <property type="entry name" value="NT_sf"/>
</dbReference>
<keyword evidence="5" id="KW-0479">Metal-binding</keyword>
<comment type="similarity">
    <text evidence="9">Belongs to the MntA antitoxin family.</text>
</comment>
<evidence type="ECO:0000313" key="12">
    <source>
        <dbReference type="Proteomes" id="UP000189935"/>
    </source>
</evidence>
<keyword evidence="2" id="KW-1277">Toxin-antitoxin system</keyword>
<name>A0A1M6TU88_9BRAD</name>
<dbReference type="Gene3D" id="3.30.460.10">
    <property type="entry name" value="Beta Polymerase, domain 2"/>
    <property type="match status" value="1"/>
</dbReference>
<proteinExistence type="inferred from homology"/>
<feature type="domain" description="Polymerase nucleotidyl transferase" evidence="10">
    <location>
        <begin position="24"/>
        <end position="86"/>
    </location>
</feature>
<keyword evidence="6" id="KW-0547">Nucleotide-binding</keyword>
<dbReference type="AlphaFoldDB" id="A0A1M6TU88"/>
<dbReference type="CDD" id="cd05403">
    <property type="entry name" value="NT_KNTase_like"/>
    <property type="match status" value="1"/>
</dbReference>
<evidence type="ECO:0000313" key="11">
    <source>
        <dbReference type="EMBL" id="SHK60511.1"/>
    </source>
</evidence>
<dbReference type="RefSeq" id="WP_079540124.1">
    <property type="nucleotide sequence ID" value="NZ_LT670844.1"/>
</dbReference>
<sequence length="97" mass="10914">MKPSIALQAHREEVREVLERFRMRNPRIFGSSSRNEDTEKSDLDILVDAPPGTSLYDLAQVELELEAILGCKVEILTKGFMAPDVLARAETDFILVP</sequence>
<keyword evidence="3" id="KW-0808">Transferase</keyword>
<evidence type="ECO:0000256" key="6">
    <source>
        <dbReference type="ARBA" id="ARBA00022741"/>
    </source>
</evidence>
<evidence type="ECO:0000256" key="9">
    <source>
        <dbReference type="ARBA" id="ARBA00038276"/>
    </source>
</evidence>
<dbReference type="EMBL" id="LT670844">
    <property type="protein sequence ID" value="SHK60511.1"/>
    <property type="molecule type" value="Genomic_DNA"/>
</dbReference>
<dbReference type="PANTHER" id="PTHR33571">
    <property type="entry name" value="SSL8005 PROTEIN"/>
    <property type="match status" value="1"/>
</dbReference>
<evidence type="ECO:0000256" key="7">
    <source>
        <dbReference type="ARBA" id="ARBA00022840"/>
    </source>
</evidence>
<dbReference type="InterPro" id="IPR052038">
    <property type="entry name" value="Type-VII_TA_antitoxin"/>
</dbReference>
<dbReference type="PANTHER" id="PTHR33571:SF12">
    <property type="entry name" value="BSL3053 PROTEIN"/>
    <property type="match status" value="1"/>
</dbReference>
<reference evidence="11 12" key="1">
    <citation type="submission" date="2016-11" db="EMBL/GenBank/DDBJ databases">
        <authorList>
            <person name="Jaros S."/>
            <person name="Januszkiewicz K."/>
            <person name="Wedrychowicz H."/>
        </authorList>
    </citation>
    <scope>NUCLEOTIDE SEQUENCE [LARGE SCALE GENOMIC DNA]</scope>
    <source>
        <strain evidence="11 12">GAS499</strain>
    </source>
</reference>
<comment type="cofactor">
    <cofactor evidence="1">
        <name>Mg(2+)</name>
        <dbReference type="ChEBI" id="CHEBI:18420"/>
    </cofactor>
</comment>
<dbReference type="InterPro" id="IPR002934">
    <property type="entry name" value="Polymerase_NTP_transf_dom"/>
</dbReference>
<evidence type="ECO:0000256" key="2">
    <source>
        <dbReference type="ARBA" id="ARBA00022649"/>
    </source>
</evidence>
<evidence type="ECO:0000256" key="4">
    <source>
        <dbReference type="ARBA" id="ARBA00022695"/>
    </source>
</evidence>
<keyword evidence="8" id="KW-0460">Magnesium</keyword>
<keyword evidence="7" id="KW-0067">ATP-binding</keyword>
<dbReference type="Pfam" id="PF01909">
    <property type="entry name" value="NTP_transf_2"/>
    <property type="match status" value="1"/>
</dbReference>
<protein>
    <recommendedName>
        <fullName evidence="10">Polymerase nucleotidyl transferase domain-containing protein</fullName>
    </recommendedName>
</protein>
<dbReference type="GO" id="GO:0016779">
    <property type="term" value="F:nucleotidyltransferase activity"/>
    <property type="evidence" value="ECO:0007669"/>
    <property type="project" value="UniProtKB-KW"/>
</dbReference>
<dbReference type="GO" id="GO:0046872">
    <property type="term" value="F:metal ion binding"/>
    <property type="evidence" value="ECO:0007669"/>
    <property type="project" value="UniProtKB-KW"/>
</dbReference>
<evidence type="ECO:0000256" key="3">
    <source>
        <dbReference type="ARBA" id="ARBA00022679"/>
    </source>
</evidence>
<organism evidence="11 12">
    <name type="scientific">Bradyrhizobium lablabi</name>
    <dbReference type="NCBI Taxonomy" id="722472"/>
    <lineage>
        <taxon>Bacteria</taxon>
        <taxon>Pseudomonadati</taxon>
        <taxon>Pseudomonadota</taxon>
        <taxon>Alphaproteobacteria</taxon>
        <taxon>Hyphomicrobiales</taxon>
        <taxon>Nitrobacteraceae</taxon>
        <taxon>Bradyrhizobium</taxon>
    </lineage>
</organism>
<keyword evidence="4" id="KW-0548">Nucleotidyltransferase</keyword>
<dbReference type="Proteomes" id="UP000189935">
    <property type="component" value="Chromosome I"/>
</dbReference>
<evidence type="ECO:0000259" key="10">
    <source>
        <dbReference type="Pfam" id="PF01909"/>
    </source>
</evidence>
<gene>
    <name evidence="11" type="ORF">SAMN05444159_3699</name>
</gene>
<dbReference type="GO" id="GO:0005524">
    <property type="term" value="F:ATP binding"/>
    <property type="evidence" value="ECO:0007669"/>
    <property type="project" value="UniProtKB-KW"/>
</dbReference>
<evidence type="ECO:0000256" key="8">
    <source>
        <dbReference type="ARBA" id="ARBA00022842"/>
    </source>
</evidence>
<evidence type="ECO:0000256" key="5">
    <source>
        <dbReference type="ARBA" id="ARBA00022723"/>
    </source>
</evidence>
<dbReference type="SUPFAM" id="SSF81301">
    <property type="entry name" value="Nucleotidyltransferase"/>
    <property type="match status" value="1"/>
</dbReference>
<accession>A0A1M6TU88</accession>
<evidence type="ECO:0000256" key="1">
    <source>
        <dbReference type="ARBA" id="ARBA00001946"/>
    </source>
</evidence>
<dbReference type="OrthoDB" id="9809323at2"/>